<comment type="caution">
    <text evidence="1">The sequence shown here is derived from an EMBL/GenBank/DDBJ whole genome shotgun (WGS) entry which is preliminary data.</text>
</comment>
<dbReference type="AlphaFoldDB" id="A0A0R2CE74"/>
<sequence length="281" mass="32102">MFKKSNLIWLLSLLIITIILGIPAANWMKREVKSDRAAHRSVLDPVIMVPGSSATQNRFDSFVKIINQETARPHSLIKVTVERNNQMQISGKLLAHDHRPFMVIAFADNADGYRPIQRQAAWMNLAVNRLEKIYGFNRFSGIGHSNGGLIWTLYLEKYFDQNRFSLDRLMTIGTPYNFNERDPKKQTNILKELIKGKKKLPRHLIVYSINGSINYTTDGLVAAESVAAGKYIFQGQVAHYTRITVTGSDTEHSDLPQNQQIIKLIKQNILETQHRSDIEQK</sequence>
<dbReference type="Proteomes" id="UP000051576">
    <property type="component" value="Unassembled WGS sequence"/>
</dbReference>
<organism evidence="1 2">
    <name type="scientific">Liquorilactobacillus vini DSM 20605</name>
    <dbReference type="NCBI Taxonomy" id="1133569"/>
    <lineage>
        <taxon>Bacteria</taxon>
        <taxon>Bacillati</taxon>
        <taxon>Bacillota</taxon>
        <taxon>Bacilli</taxon>
        <taxon>Lactobacillales</taxon>
        <taxon>Lactobacillaceae</taxon>
        <taxon>Liquorilactobacillus</taxon>
    </lineage>
</organism>
<dbReference type="InterPro" id="IPR010315">
    <property type="entry name" value="DUF915_hydro-like"/>
</dbReference>
<keyword evidence="1" id="KW-0378">Hydrolase</keyword>
<dbReference type="InterPro" id="IPR029058">
    <property type="entry name" value="AB_hydrolase_fold"/>
</dbReference>
<dbReference type="PATRIC" id="fig|1133569.4.peg.1680"/>
<evidence type="ECO:0000313" key="2">
    <source>
        <dbReference type="Proteomes" id="UP000051576"/>
    </source>
</evidence>
<dbReference type="RefSeq" id="WP_056970687.1">
    <property type="nucleotide sequence ID" value="NZ_AYYX01000048.1"/>
</dbReference>
<dbReference type="GO" id="GO:0016787">
    <property type="term" value="F:hydrolase activity"/>
    <property type="evidence" value="ECO:0007669"/>
    <property type="project" value="UniProtKB-KW"/>
</dbReference>
<keyword evidence="2" id="KW-1185">Reference proteome</keyword>
<dbReference type="Pfam" id="PF06028">
    <property type="entry name" value="DUF915"/>
    <property type="match status" value="1"/>
</dbReference>
<proteinExistence type="predicted"/>
<dbReference type="SUPFAM" id="SSF53474">
    <property type="entry name" value="alpha/beta-Hydrolases"/>
    <property type="match status" value="1"/>
</dbReference>
<dbReference type="Gene3D" id="3.40.50.1820">
    <property type="entry name" value="alpha/beta hydrolase"/>
    <property type="match status" value="1"/>
</dbReference>
<gene>
    <name evidence="1" type="ORF">FD21_GL001535</name>
</gene>
<evidence type="ECO:0000313" key="1">
    <source>
        <dbReference type="EMBL" id="KRM86412.1"/>
    </source>
</evidence>
<dbReference type="STRING" id="1133569.FD21_GL001535"/>
<accession>A0A0R2CE74</accession>
<name>A0A0R2CE74_9LACO</name>
<reference evidence="1 2" key="1">
    <citation type="journal article" date="2015" name="Genome Announc.">
        <title>Expanding the biotechnology potential of lactobacilli through comparative genomics of 213 strains and associated genera.</title>
        <authorList>
            <person name="Sun Z."/>
            <person name="Harris H.M."/>
            <person name="McCann A."/>
            <person name="Guo C."/>
            <person name="Argimon S."/>
            <person name="Zhang W."/>
            <person name="Yang X."/>
            <person name="Jeffery I.B."/>
            <person name="Cooney J.C."/>
            <person name="Kagawa T.F."/>
            <person name="Liu W."/>
            <person name="Song Y."/>
            <person name="Salvetti E."/>
            <person name="Wrobel A."/>
            <person name="Rasinkangas P."/>
            <person name="Parkhill J."/>
            <person name="Rea M.C."/>
            <person name="O'Sullivan O."/>
            <person name="Ritari J."/>
            <person name="Douillard F.P."/>
            <person name="Paul Ross R."/>
            <person name="Yang R."/>
            <person name="Briner A.E."/>
            <person name="Felis G.E."/>
            <person name="de Vos W.M."/>
            <person name="Barrangou R."/>
            <person name="Klaenhammer T.R."/>
            <person name="Caufield P.W."/>
            <person name="Cui Y."/>
            <person name="Zhang H."/>
            <person name="O'Toole P.W."/>
        </authorList>
    </citation>
    <scope>NUCLEOTIDE SEQUENCE [LARGE SCALE GENOMIC DNA]</scope>
    <source>
        <strain evidence="1 2">DSM 20605</strain>
    </source>
</reference>
<protein>
    <submittedName>
        <fullName evidence="1">Alpha beta hydrolase superfamily protein</fullName>
    </submittedName>
</protein>
<dbReference type="EMBL" id="AYYX01000048">
    <property type="protein sequence ID" value="KRM86412.1"/>
    <property type="molecule type" value="Genomic_DNA"/>
</dbReference>